<evidence type="ECO:0000256" key="3">
    <source>
        <dbReference type="SAM" id="SignalP"/>
    </source>
</evidence>
<evidence type="ECO:0000256" key="2">
    <source>
        <dbReference type="ARBA" id="ARBA00023157"/>
    </source>
</evidence>
<dbReference type="InterPro" id="IPR013783">
    <property type="entry name" value="Ig-like_fold"/>
</dbReference>
<dbReference type="InterPro" id="IPR003598">
    <property type="entry name" value="Ig_sub2"/>
</dbReference>
<evidence type="ECO:0000259" key="4">
    <source>
        <dbReference type="PROSITE" id="PS50835"/>
    </source>
</evidence>
<proteinExistence type="predicted"/>
<gene>
    <name evidence="6" type="primary">LOC101862461</name>
</gene>
<dbReference type="InterPro" id="IPR036179">
    <property type="entry name" value="Ig-like_dom_sf"/>
</dbReference>
<sequence>MLRPLAVITACLWLSVILGPAFGNGHSMELFTGLDMTQQPTDVKVVGQLTTVKFRCRASTYPSAPSPSYEWFSRSEYDTNPLFNQLVNDDLHSIYFDGVDSVLEISVENFFLSRGPIPMRFQCRAYTYSGSIMSRVARLSFGVLGEFPGTPMQVVNVTAYERKILKCPNIYSDPGVTYSWYIGNNPYNIVSERSTPTVFSSATNGRLYFSSLSLTHSGTYHCVVNLTAAGSGYELRGKDAQASRSHSNGIFLNVASNPNPPTDMPTLTSEIPDDFLSILPTTPIQGDDVMLECFAYDTTGAPVYYRWIRRSSMFGVEWPLPAGYSTANRNRTLTLHHIQTWDNGTYECVAESYRGSDYWTESRSTFVQVKAKPGFTRHMEDQLAVEGQTLTLECHPWGAPPPEVNWFKDGVKVMDHSDSRFTSSLYIYGNKLEISFFSGDMHAGLYQCGASNYLGTAYDTVEVAYKHDDNGNSVSAGAQCCSVTSAAMVVMAMTMTYFL</sequence>
<feature type="domain" description="Ig-like" evidence="4">
    <location>
        <begin position="148"/>
        <end position="225"/>
    </location>
</feature>
<feature type="domain" description="Ig-like" evidence="4">
    <location>
        <begin position="265"/>
        <end position="366"/>
    </location>
</feature>
<keyword evidence="1" id="KW-0677">Repeat</keyword>
<dbReference type="SMART" id="SM00409">
    <property type="entry name" value="IG"/>
    <property type="match status" value="3"/>
</dbReference>
<reference evidence="6" key="1">
    <citation type="submission" date="2025-08" db="UniProtKB">
        <authorList>
            <consortium name="RefSeq"/>
        </authorList>
    </citation>
    <scope>IDENTIFICATION</scope>
</reference>
<dbReference type="RefSeq" id="XP_012945051.1">
    <property type="nucleotide sequence ID" value="XM_013089597.2"/>
</dbReference>
<dbReference type="InterPro" id="IPR007110">
    <property type="entry name" value="Ig-like_dom"/>
</dbReference>
<feature type="chain" id="PRO_5046764302" evidence="3">
    <location>
        <begin position="24"/>
        <end position="499"/>
    </location>
</feature>
<evidence type="ECO:0000313" key="6">
    <source>
        <dbReference type="RefSeq" id="XP_012945051.1"/>
    </source>
</evidence>
<dbReference type="Gene3D" id="2.60.40.10">
    <property type="entry name" value="Immunoglobulins"/>
    <property type="match status" value="3"/>
</dbReference>
<name>A0ABM1ACF7_APLCA</name>
<keyword evidence="2" id="KW-1015">Disulfide bond</keyword>
<dbReference type="PANTHER" id="PTHR44170:SF6">
    <property type="entry name" value="CONTACTIN"/>
    <property type="match status" value="1"/>
</dbReference>
<dbReference type="Proteomes" id="UP000694888">
    <property type="component" value="Unplaced"/>
</dbReference>
<dbReference type="PANTHER" id="PTHR44170">
    <property type="entry name" value="PROTEIN SIDEKICK"/>
    <property type="match status" value="1"/>
</dbReference>
<dbReference type="SUPFAM" id="SSF48726">
    <property type="entry name" value="Immunoglobulin"/>
    <property type="match status" value="3"/>
</dbReference>
<keyword evidence="3" id="KW-0732">Signal</keyword>
<feature type="domain" description="Ig-like" evidence="4">
    <location>
        <begin position="373"/>
        <end position="464"/>
    </location>
</feature>
<evidence type="ECO:0000313" key="5">
    <source>
        <dbReference type="Proteomes" id="UP000694888"/>
    </source>
</evidence>
<dbReference type="PROSITE" id="PS50835">
    <property type="entry name" value="IG_LIKE"/>
    <property type="match status" value="3"/>
</dbReference>
<dbReference type="GeneID" id="101862461"/>
<evidence type="ECO:0000256" key="1">
    <source>
        <dbReference type="ARBA" id="ARBA00022737"/>
    </source>
</evidence>
<dbReference type="CDD" id="cd00096">
    <property type="entry name" value="Ig"/>
    <property type="match status" value="1"/>
</dbReference>
<accession>A0ABM1ACF7</accession>
<dbReference type="InterPro" id="IPR003599">
    <property type="entry name" value="Ig_sub"/>
</dbReference>
<keyword evidence="5" id="KW-1185">Reference proteome</keyword>
<protein>
    <submittedName>
        <fullName evidence="6">Contactin-5</fullName>
    </submittedName>
</protein>
<dbReference type="Pfam" id="PF13927">
    <property type="entry name" value="Ig_3"/>
    <property type="match status" value="2"/>
</dbReference>
<dbReference type="SMART" id="SM00408">
    <property type="entry name" value="IGc2"/>
    <property type="match status" value="3"/>
</dbReference>
<organism evidence="5 6">
    <name type="scientific">Aplysia californica</name>
    <name type="common">California sea hare</name>
    <dbReference type="NCBI Taxonomy" id="6500"/>
    <lineage>
        <taxon>Eukaryota</taxon>
        <taxon>Metazoa</taxon>
        <taxon>Spiralia</taxon>
        <taxon>Lophotrochozoa</taxon>
        <taxon>Mollusca</taxon>
        <taxon>Gastropoda</taxon>
        <taxon>Heterobranchia</taxon>
        <taxon>Euthyneura</taxon>
        <taxon>Tectipleura</taxon>
        <taxon>Aplysiida</taxon>
        <taxon>Aplysioidea</taxon>
        <taxon>Aplysiidae</taxon>
        <taxon>Aplysia</taxon>
    </lineage>
</organism>
<feature type="signal peptide" evidence="3">
    <location>
        <begin position="1"/>
        <end position="23"/>
    </location>
</feature>
<dbReference type="Pfam" id="PF13895">
    <property type="entry name" value="Ig_2"/>
    <property type="match status" value="1"/>
</dbReference>